<sequence>MTKRIITLASTKGGVGKTTLAANLGGWLATGYQQRVLLIDADPQPSLSSYFPLNFQAPGGLVELFQQNAWANVVSHTALANLHLVYSNDPNGSLQQWVKDAADGRFRLRLLLGQLTDYDVVLIDTQGAVGALQEAAILAADTLLSPLPPEALSVREFARGVAGVMRGLQGLTALGISLPVLQGVFYRVDRTRDAVAVMEVIRSAAQAGELGVMHLLEAVVPAGVVWREAASQRCLVTDLRGGATKEVLDSLLLALGLIPGGAA</sequence>
<dbReference type="InterPro" id="IPR027417">
    <property type="entry name" value="P-loop_NTPase"/>
</dbReference>
<name>A0A1Y1QH08_9GAMM</name>
<evidence type="ECO:0000313" key="3">
    <source>
        <dbReference type="Proteomes" id="UP000192491"/>
    </source>
</evidence>
<dbReference type="Pfam" id="PF13614">
    <property type="entry name" value="AAA_31"/>
    <property type="match status" value="1"/>
</dbReference>
<dbReference type="SUPFAM" id="SSF52540">
    <property type="entry name" value="P-loop containing nucleoside triphosphate hydrolases"/>
    <property type="match status" value="1"/>
</dbReference>
<accession>A0A1Y1QH08</accession>
<dbReference type="PANTHER" id="PTHR13696:SF52">
    <property type="entry name" value="PARA FAMILY PROTEIN CT_582"/>
    <property type="match status" value="1"/>
</dbReference>
<dbReference type="Proteomes" id="UP000192491">
    <property type="component" value="Unassembled WGS sequence"/>
</dbReference>
<organism evidence="2 3">
    <name type="scientific">Thiothrix lacustris</name>
    <dbReference type="NCBI Taxonomy" id="525917"/>
    <lineage>
        <taxon>Bacteria</taxon>
        <taxon>Pseudomonadati</taxon>
        <taxon>Pseudomonadota</taxon>
        <taxon>Gammaproteobacteria</taxon>
        <taxon>Thiotrichales</taxon>
        <taxon>Thiotrichaceae</taxon>
        <taxon>Thiothrix</taxon>
    </lineage>
</organism>
<dbReference type="InterPro" id="IPR050678">
    <property type="entry name" value="DNA_Partitioning_ATPase"/>
</dbReference>
<dbReference type="PANTHER" id="PTHR13696">
    <property type="entry name" value="P-LOOP CONTAINING NUCLEOSIDE TRIPHOSPHATE HYDROLASE"/>
    <property type="match status" value="1"/>
</dbReference>
<dbReference type="EMBL" id="MTEJ01000306">
    <property type="protein sequence ID" value="OQX05079.1"/>
    <property type="molecule type" value="Genomic_DNA"/>
</dbReference>
<protein>
    <recommendedName>
        <fullName evidence="1">AAA domain-containing protein</fullName>
    </recommendedName>
</protein>
<evidence type="ECO:0000259" key="1">
    <source>
        <dbReference type="Pfam" id="PF13614"/>
    </source>
</evidence>
<reference evidence="2 3" key="1">
    <citation type="submission" date="2017-01" db="EMBL/GenBank/DDBJ databases">
        <title>Novel large sulfur bacteria in the metagenomes of groundwater-fed chemosynthetic microbial mats in the Lake Huron basin.</title>
        <authorList>
            <person name="Sharrar A.M."/>
            <person name="Flood B.E."/>
            <person name="Bailey J.V."/>
            <person name="Jones D.S."/>
            <person name="Biddanda B."/>
            <person name="Ruberg S.A."/>
            <person name="Marcus D.N."/>
            <person name="Dick G.J."/>
        </authorList>
    </citation>
    <scope>NUCLEOTIDE SEQUENCE [LARGE SCALE GENOMIC DNA]</scope>
    <source>
        <strain evidence="2">A8</strain>
    </source>
</reference>
<dbReference type="InterPro" id="IPR025669">
    <property type="entry name" value="AAA_dom"/>
</dbReference>
<comment type="caution">
    <text evidence="2">The sequence shown here is derived from an EMBL/GenBank/DDBJ whole genome shotgun (WGS) entry which is preliminary data.</text>
</comment>
<evidence type="ECO:0000313" key="2">
    <source>
        <dbReference type="EMBL" id="OQX05079.1"/>
    </source>
</evidence>
<gene>
    <name evidence="2" type="ORF">BWK73_34535</name>
</gene>
<dbReference type="AlphaFoldDB" id="A0A1Y1QH08"/>
<feature type="domain" description="AAA" evidence="1">
    <location>
        <begin position="4"/>
        <end position="154"/>
    </location>
</feature>
<dbReference type="Gene3D" id="3.40.50.300">
    <property type="entry name" value="P-loop containing nucleotide triphosphate hydrolases"/>
    <property type="match status" value="1"/>
</dbReference>
<dbReference type="CDD" id="cd02042">
    <property type="entry name" value="ParAB_family"/>
    <property type="match status" value="1"/>
</dbReference>
<proteinExistence type="predicted"/>